<feature type="compositionally biased region" description="Pro residues" evidence="4">
    <location>
        <begin position="461"/>
        <end position="470"/>
    </location>
</feature>
<feature type="region of interest" description="Disordered" evidence="4">
    <location>
        <begin position="154"/>
        <end position="181"/>
    </location>
</feature>
<dbReference type="GO" id="GO:0016422">
    <property type="term" value="F:mRNA (2'-O-methyladenosine-N6-)-methyltransferase activity"/>
    <property type="evidence" value="ECO:0007669"/>
    <property type="project" value="UniProtKB-EC"/>
</dbReference>
<comment type="similarity">
    <text evidence="3">Belongs to the MT-A70-like family.</text>
</comment>
<dbReference type="InterPro" id="IPR045123">
    <property type="entry name" value="METTL14-like"/>
</dbReference>
<gene>
    <name evidence="5" type="primary">KAR4</name>
    <name evidence="5" type="ORF">Q9L58_005333</name>
</gene>
<organism evidence="5 6">
    <name type="scientific">Discina gigas</name>
    <dbReference type="NCBI Taxonomy" id="1032678"/>
    <lineage>
        <taxon>Eukaryota</taxon>
        <taxon>Fungi</taxon>
        <taxon>Dikarya</taxon>
        <taxon>Ascomycota</taxon>
        <taxon>Pezizomycotina</taxon>
        <taxon>Pezizomycetes</taxon>
        <taxon>Pezizales</taxon>
        <taxon>Discinaceae</taxon>
        <taxon>Discina</taxon>
    </lineage>
</organism>
<evidence type="ECO:0000256" key="2">
    <source>
        <dbReference type="ARBA" id="ARBA00023242"/>
    </source>
</evidence>
<dbReference type="GO" id="GO:0032259">
    <property type="term" value="P:methylation"/>
    <property type="evidence" value="ECO:0007669"/>
    <property type="project" value="UniProtKB-KW"/>
</dbReference>
<protein>
    <submittedName>
        <fullName evidence="5">Regulatory protein</fullName>
        <ecNumber evidence="5">2.1.1.62</ecNumber>
    </submittedName>
</protein>
<feature type="compositionally biased region" description="Pro residues" evidence="4">
    <location>
        <begin position="527"/>
        <end position="539"/>
    </location>
</feature>
<feature type="compositionally biased region" description="Polar residues" evidence="4">
    <location>
        <begin position="1"/>
        <end position="13"/>
    </location>
</feature>
<feature type="compositionally biased region" description="Low complexity" evidence="4">
    <location>
        <begin position="883"/>
        <end position="896"/>
    </location>
</feature>
<feature type="compositionally biased region" description="Low complexity" evidence="4">
    <location>
        <begin position="561"/>
        <end position="583"/>
    </location>
</feature>
<feature type="region of interest" description="Disordered" evidence="4">
    <location>
        <begin position="520"/>
        <end position="544"/>
    </location>
</feature>
<feature type="region of interest" description="Disordered" evidence="4">
    <location>
        <begin position="770"/>
        <end position="820"/>
    </location>
</feature>
<feature type="region of interest" description="Disordered" evidence="4">
    <location>
        <begin position="707"/>
        <end position="758"/>
    </location>
</feature>
<evidence type="ECO:0000313" key="6">
    <source>
        <dbReference type="Proteomes" id="UP001447188"/>
    </source>
</evidence>
<dbReference type="InterPro" id="IPR007757">
    <property type="entry name" value="MT-A70-like"/>
</dbReference>
<sequence>MTSTESDTQSDISSPPPKEKPAIRVSETIVSPACEILHTLEKTHGYGRLRHISRMKREKFLYDAHPPLSVHWDELNPSTFIEMLESCGRNEPRINPTAHAPVVGRFDPRAPHFDVIVIDLTNSMSEKELRIVLFGPDVDDEKVTLEAEKLGVVPVSKPKSGPGPGPGKKTPVRSFKPPPSTVRKDMQMLPMESLAGRPGWLFLWAGETRNLVEAKRIMARWGFRKIECIAWMRTDRSWEIFEDTEPDCDGIYHSAIEWCIVGLKGSAKRTFDSHLIHCNLDSDVIVSDGPRPPISTLLSHMIENFSLGQRRLHLFARPGDERPGWVTVGRNLARTTFDCRKYLRTWDDPGRQGWLAQPDAEIEYFRPKTPPLQVRRRDRSQVPRRGRQHRGGEGKNGDSPCFPHPGPDGKPVWRTMSPLMQRSYKLHLAADKTGVKLSRDGGKTLYVLPRPVVLNTTTPSTPKPPPPTSTQPPTDLRVFQLSRNTRRSQQSLRVPSKFVEEPLVSTRSARQFKWLKSLQSPVVAPSDQPPKPQEPPVAPPIADQAVTEPPELGHELGLLSLLNPSEGPQHPQHPQQPSLPLQSTVEPGAASPTSRSKLWNPLSLPPPFVPISSVLSSDVLPQTRVARQNRPEPTSRPRERFGPSRYSSAPRGQYGHPGAHSLAPTGQLQPGNLRNRAVSAGQLMTSSPLAQSVSSASNLLTRSLSTGVQFRPLTTNQPPPAKQFEPSTNQRSSGNGPELSQQTHGLVPGMINAPGSTVSGYREIEQNPESVADNSNNMYGNMPFGMPPGTAAPGQIPETMSSRQSQSSQSSQPRGYGPAAPMYGAYGNNVYQPARMMGPPGMRPPGIGPPATRVMGPPGIGPPGMGPPGMGPPAYFNSNTGYSSQSQASNSSGGPSYTQDPSIRNGGRPSFPQPLGRGYPVQIRTNTQTQINSQQQLPVMHNYVRDANGNFIVNHQHYQEPQFRAEQRQHVHEPGYTYAQHQAQIQAQLAMAQARAASNPGAQNPFYGGSK</sequence>
<comment type="caution">
    <text evidence="5">The sequence shown here is derived from an EMBL/GenBank/DDBJ whole genome shotgun (WGS) entry which is preliminary data.</text>
</comment>
<feature type="compositionally biased region" description="Polar residues" evidence="4">
    <location>
        <begin position="707"/>
        <end position="716"/>
    </location>
</feature>
<dbReference type="EMBL" id="JBBBZM010000064">
    <property type="protein sequence ID" value="KAL0635699.1"/>
    <property type="molecule type" value="Genomic_DNA"/>
</dbReference>
<reference evidence="5 6" key="1">
    <citation type="submission" date="2024-02" db="EMBL/GenBank/DDBJ databases">
        <title>Discinaceae phylogenomics.</title>
        <authorList>
            <person name="Dirks A.C."/>
            <person name="James T.Y."/>
        </authorList>
    </citation>
    <scope>NUCLEOTIDE SEQUENCE [LARGE SCALE GENOMIC DNA]</scope>
    <source>
        <strain evidence="5 6">ACD0624</strain>
    </source>
</reference>
<dbReference type="PROSITE" id="PS51143">
    <property type="entry name" value="MT_A70"/>
    <property type="match status" value="1"/>
</dbReference>
<feature type="compositionally biased region" description="Pro residues" evidence="4">
    <location>
        <begin position="859"/>
        <end position="871"/>
    </location>
</feature>
<feature type="region of interest" description="Disordered" evidence="4">
    <location>
        <begin position="1"/>
        <end position="22"/>
    </location>
</feature>
<feature type="compositionally biased region" description="Low complexity" evidence="4">
    <location>
        <begin position="801"/>
        <end position="812"/>
    </location>
</feature>
<feature type="compositionally biased region" description="Basic and acidic residues" evidence="4">
    <location>
        <begin position="629"/>
        <end position="642"/>
    </location>
</feature>
<evidence type="ECO:0000256" key="4">
    <source>
        <dbReference type="SAM" id="MobiDB-lite"/>
    </source>
</evidence>
<feature type="region of interest" description="Disordered" evidence="4">
    <location>
        <begin position="367"/>
        <end position="412"/>
    </location>
</feature>
<keyword evidence="5" id="KW-0808">Transferase</keyword>
<feature type="compositionally biased region" description="Basic residues" evidence="4">
    <location>
        <begin position="374"/>
        <end position="389"/>
    </location>
</feature>
<dbReference type="EC" id="2.1.1.62" evidence="5"/>
<evidence type="ECO:0000256" key="1">
    <source>
        <dbReference type="ARBA" id="ARBA00004123"/>
    </source>
</evidence>
<keyword evidence="2" id="KW-0539">Nucleus</keyword>
<feature type="region of interest" description="Disordered" evidence="4">
    <location>
        <begin position="837"/>
        <end position="920"/>
    </location>
</feature>
<keyword evidence="6" id="KW-1185">Reference proteome</keyword>
<proteinExistence type="inferred from homology"/>
<keyword evidence="5" id="KW-0489">Methyltransferase</keyword>
<dbReference type="Pfam" id="PF05063">
    <property type="entry name" value="MT-A70"/>
    <property type="match status" value="1"/>
</dbReference>
<feature type="region of interest" description="Disordered" evidence="4">
    <location>
        <begin position="561"/>
        <end position="600"/>
    </location>
</feature>
<evidence type="ECO:0000313" key="5">
    <source>
        <dbReference type="EMBL" id="KAL0635699.1"/>
    </source>
</evidence>
<evidence type="ECO:0000256" key="3">
    <source>
        <dbReference type="PROSITE-ProRule" id="PRU00489"/>
    </source>
</evidence>
<dbReference type="PANTHER" id="PTHR13107">
    <property type="entry name" value="N6-ADENOSINE-METHYLTRANSFERASE NON-CATALYTIC SUBUNIT"/>
    <property type="match status" value="1"/>
</dbReference>
<comment type="subcellular location">
    <subcellularLocation>
        <location evidence="1">Nucleus</location>
    </subcellularLocation>
</comment>
<dbReference type="PANTHER" id="PTHR13107:SF0">
    <property type="entry name" value="N6-ADENOSINE-METHYLTRANSFERASE NON-CATALYTIC SUBUNIT"/>
    <property type="match status" value="1"/>
</dbReference>
<feature type="region of interest" description="Disordered" evidence="4">
    <location>
        <begin position="448"/>
        <end position="475"/>
    </location>
</feature>
<feature type="compositionally biased region" description="Polar residues" evidence="4">
    <location>
        <begin position="725"/>
        <end position="744"/>
    </location>
</feature>
<name>A0ABR3GIC7_9PEZI</name>
<feature type="compositionally biased region" description="Polar residues" evidence="4">
    <location>
        <begin position="770"/>
        <end position="779"/>
    </location>
</feature>
<dbReference type="Proteomes" id="UP001447188">
    <property type="component" value="Unassembled WGS sequence"/>
</dbReference>
<feature type="region of interest" description="Disordered" evidence="4">
    <location>
        <begin position="620"/>
        <end position="672"/>
    </location>
</feature>
<accession>A0ABR3GIC7</accession>